<dbReference type="Proteomes" id="UP000072867">
    <property type="component" value="Unassembled WGS sequence"/>
</dbReference>
<sequence>MFVVLLIQAPPSQELEPPANPGRFNPPSCEAWIFDLMMAIRFWQPAVACSVRQAIELLRPDVGGFSGSL</sequence>
<comment type="caution">
    <text evidence="1">The sequence shown here is derived from an EMBL/GenBank/DDBJ whole genome shotgun (WGS) entry which is preliminary data.</text>
</comment>
<dbReference type="AlphaFoldDB" id="A0A147HSU3"/>
<organism evidence="1 2">
    <name type="scientific">Sphingomonas sanguinis</name>
    <dbReference type="NCBI Taxonomy" id="33051"/>
    <lineage>
        <taxon>Bacteria</taxon>
        <taxon>Pseudomonadati</taxon>
        <taxon>Pseudomonadota</taxon>
        <taxon>Alphaproteobacteria</taxon>
        <taxon>Sphingomonadales</taxon>
        <taxon>Sphingomonadaceae</taxon>
        <taxon>Sphingomonas</taxon>
    </lineage>
</organism>
<accession>A0A147HSU3</accession>
<name>A0A147HSU3_9SPHN</name>
<dbReference type="EMBL" id="LDTD01000137">
    <property type="protein sequence ID" value="KTT67955.1"/>
    <property type="molecule type" value="Genomic_DNA"/>
</dbReference>
<evidence type="ECO:0000313" key="2">
    <source>
        <dbReference type="Proteomes" id="UP000072867"/>
    </source>
</evidence>
<gene>
    <name evidence="1" type="ORF">NS319_16190</name>
</gene>
<protein>
    <submittedName>
        <fullName evidence="1">Uncharacterized protein</fullName>
    </submittedName>
</protein>
<evidence type="ECO:0000313" key="1">
    <source>
        <dbReference type="EMBL" id="KTT67955.1"/>
    </source>
</evidence>
<reference evidence="1 2" key="1">
    <citation type="journal article" date="2016" name="Front. Microbiol.">
        <title>Genomic Resource of Rice Seed Associated Bacteria.</title>
        <authorList>
            <person name="Midha S."/>
            <person name="Bansal K."/>
            <person name="Sharma S."/>
            <person name="Kumar N."/>
            <person name="Patil P.P."/>
            <person name="Chaudhry V."/>
            <person name="Patil P.B."/>
        </authorList>
    </citation>
    <scope>NUCLEOTIDE SEQUENCE [LARGE SCALE GENOMIC DNA]</scope>
    <source>
        <strain evidence="1 2">NS319</strain>
    </source>
</reference>
<proteinExistence type="predicted"/>